<feature type="domain" description="VOC" evidence="2">
    <location>
        <begin position="3"/>
        <end position="110"/>
    </location>
</feature>
<evidence type="ECO:0000313" key="3">
    <source>
        <dbReference type="EMBL" id="MFC6672684.1"/>
    </source>
</evidence>
<feature type="region of interest" description="Disordered" evidence="1">
    <location>
        <begin position="116"/>
        <end position="140"/>
    </location>
</feature>
<dbReference type="PROSITE" id="PS51819">
    <property type="entry name" value="VOC"/>
    <property type="match status" value="2"/>
</dbReference>
<dbReference type="InterPro" id="IPR037523">
    <property type="entry name" value="VOC_core"/>
</dbReference>
<feature type="domain" description="VOC" evidence="2">
    <location>
        <begin position="146"/>
        <end position="261"/>
    </location>
</feature>
<dbReference type="PANTHER" id="PTHR21366">
    <property type="entry name" value="GLYOXALASE FAMILY PROTEIN"/>
    <property type="match status" value="1"/>
</dbReference>
<protein>
    <submittedName>
        <fullName evidence="3">VOC family protein</fullName>
    </submittedName>
</protein>
<dbReference type="Pfam" id="PF00903">
    <property type="entry name" value="Glyoxalase"/>
    <property type="match status" value="1"/>
</dbReference>
<dbReference type="Gene3D" id="3.10.180.10">
    <property type="entry name" value="2,3-Dihydroxybiphenyl 1,2-Dioxygenase, domain 1"/>
    <property type="match status" value="2"/>
</dbReference>
<sequence>MHSLDHFALEVPQLCIAQAFYEAFGLKVKRQGNSLELQAFGSDPCWGKLYTGKKKRLRHLCFGAYEQDMPAIERQLEAAGVPRLPTPHGEDGRGLWFHDPDQNLIQVRVAPKVTPDEKASGVIPSADAGTRGAPNRQDRTGVRPIRLSHVLIFVTDVERSIGFFEDTLGLRLSDRSRDIVAFLHAPHGADHHTLAFVKSESGGFHHCSWAVSGIDEVGLGAMQMAEAGWPEGWGVGRHVLGSNYFHYVRDPWGSYSEYSWDIDYIPATVEWEAMDHHPEDSLYLWGPDVPEDFAVNHEI</sequence>
<proteinExistence type="predicted"/>
<reference evidence="4" key="1">
    <citation type="journal article" date="2019" name="Int. J. Syst. Evol. Microbiol.">
        <title>The Global Catalogue of Microorganisms (GCM) 10K type strain sequencing project: providing services to taxonomists for standard genome sequencing and annotation.</title>
        <authorList>
            <consortium name="The Broad Institute Genomics Platform"/>
            <consortium name="The Broad Institute Genome Sequencing Center for Infectious Disease"/>
            <person name="Wu L."/>
            <person name="Ma J."/>
        </authorList>
    </citation>
    <scope>NUCLEOTIDE SEQUENCE [LARGE SCALE GENOMIC DNA]</scope>
    <source>
        <strain evidence="4">NBRC 111756</strain>
    </source>
</reference>
<name>A0ABW2A5R6_9GAMM</name>
<keyword evidence="4" id="KW-1185">Reference proteome</keyword>
<gene>
    <name evidence="3" type="ORF">ACFQDL_23360</name>
</gene>
<dbReference type="InterPro" id="IPR050383">
    <property type="entry name" value="GlyoxalaseI/FosfomycinResist"/>
</dbReference>
<dbReference type="PANTHER" id="PTHR21366:SF14">
    <property type="entry name" value="GLYOXALASE DOMAIN-CONTAINING PROTEIN 5"/>
    <property type="match status" value="1"/>
</dbReference>
<comment type="caution">
    <text evidence="3">The sequence shown here is derived from an EMBL/GenBank/DDBJ whole genome shotgun (WGS) entry which is preliminary data.</text>
</comment>
<dbReference type="InterPro" id="IPR004360">
    <property type="entry name" value="Glyas_Fos-R_dOase_dom"/>
</dbReference>
<evidence type="ECO:0000259" key="2">
    <source>
        <dbReference type="PROSITE" id="PS51819"/>
    </source>
</evidence>
<dbReference type="InterPro" id="IPR029068">
    <property type="entry name" value="Glyas_Bleomycin-R_OHBP_Dase"/>
</dbReference>
<dbReference type="Proteomes" id="UP001596422">
    <property type="component" value="Unassembled WGS sequence"/>
</dbReference>
<accession>A0ABW2A5R6</accession>
<organism evidence="3 4">
    <name type="scientific">Marinobacterium aestuariivivens</name>
    <dbReference type="NCBI Taxonomy" id="1698799"/>
    <lineage>
        <taxon>Bacteria</taxon>
        <taxon>Pseudomonadati</taxon>
        <taxon>Pseudomonadota</taxon>
        <taxon>Gammaproteobacteria</taxon>
        <taxon>Oceanospirillales</taxon>
        <taxon>Oceanospirillaceae</taxon>
        <taxon>Marinobacterium</taxon>
    </lineage>
</organism>
<dbReference type="SUPFAM" id="SSF54593">
    <property type="entry name" value="Glyoxalase/Bleomycin resistance protein/Dihydroxybiphenyl dioxygenase"/>
    <property type="match status" value="1"/>
</dbReference>
<dbReference type="EMBL" id="JBHSWE010000001">
    <property type="protein sequence ID" value="MFC6672684.1"/>
    <property type="molecule type" value="Genomic_DNA"/>
</dbReference>
<evidence type="ECO:0000313" key="4">
    <source>
        <dbReference type="Proteomes" id="UP001596422"/>
    </source>
</evidence>
<dbReference type="RefSeq" id="WP_379911106.1">
    <property type="nucleotide sequence ID" value="NZ_JBHSWE010000001.1"/>
</dbReference>
<evidence type="ECO:0000256" key="1">
    <source>
        <dbReference type="SAM" id="MobiDB-lite"/>
    </source>
</evidence>